<dbReference type="RefSeq" id="WP_014343585.1">
    <property type="nucleotide sequence ID" value="NC_016850.1"/>
</dbReference>
<feature type="signal peptide" evidence="1">
    <location>
        <begin position="1"/>
        <end position="20"/>
    </location>
</feature>
<name>H2ERS1_ALIFS</name>
<accession>H2ERS1</accession>
<protein>
    <submittedName>
        <fullName evidence="2">Uncharacterized protein</fullName>
    </submittedName>
</protein>
<reference evidence="2" key="1">
    <citation type="submission" date="2011-11" db="EMBL/GenBank/DDBJ databases">
        <authorList>
            <person name="Summers A.O."/>
            <person name="Wireman J."/>
            <person name="Williams L.E."/>
        </authorList>
    </citation>
    <scope>NUCLEOTIDE SEQUENCE</scope>
    <source>
        <strain evidence="2">CG103</strain>
        <plasmid evidence="2">pCG103-32</plasmid>
    </source>
</reference>
<proteinExistence type="predicted"/>
<feature type="chain" id="PRO_5003560791" evidence="1">
    <location>
        <begin position="21"/>
        <end position="123"/>
    </location>
</feature>
<dbReference type="EMBL" id="JQ031550">
    <property type="protein sequence ID" value="AEY78088.1"/>
    <property type="molecule type" value="Genomic_DNA"/>
</dbReference>
<dbReference type="AlphaFoldDB" id="H2ERS1"/>
<organism evidence="2">
    <name type="scientific">Aliivibrio fischeri</name>
    <name type="common">Vibrio fischeri</name>
    <dbReference type="NCBI Taxonomy" id="668"/>
    <lineage>
        <taxon>Bacteria</taxon>
        <taxon>Pseudomonadati</taxon>
        <taxon>Pseudomonadota</taxon>
        <taxon>Gammaproteobacteria</taxon>
        <taxon>Vibrionales</taxon>
        <taxon>Vibrionaceae</taxon>
        <taxon>Aliivibrio</taxon>
    </lineage>
</organism>
<geneLocation type="plasmid" evidence="2">
    <name>pCG103-32</name>
</geneLocation>
<evidence type="ECO:0000313" key="2">
    <source>
        <dbReference type="EMBL" id="AEY78088.1"/>
    </source>
</evidence>
<keyword evidence="1" id="KW-0732">Signal</keyword>
<sequence>MIKKLFICIFALTYANYTLANLHSWSNSYTPTLQLYEHFTKNDNSTFAIGCGKSKENNFLTLKITSQKLTKAKGVLDFNVSIDGADSYELKDGFHPNNSTIMVTNKTTAKVDTRDQKRPHCRY</sequence>
<keyword evidence="2" id="KW-0614">Plasmid</keyword>
<evidence type="ECO:0000256" key="1">
    <source>
        <dbReference type="SAM" id="SignalP"/>
    </source>
</evidence>